<accession>A0AAV8A2U6</accession>
<comment type="caution">
    <text evidence="1">The sequence shown here is derived from an EMBL/GenBank/DDBJ whole genome shotgun (WGS) entry which is preliminary data.</text>
</comment>
<proteinExistence type="predicted"/>
<organism evidence="1 2">
    <name type="scientific">Anaeramoeba flamelloides</name>
    <dbReference type="NCBI Taxonomy" id="1746091"/>
    <lineage>
        <taxon>Eukaryota</taxon>
        <taxon>Metamonada</taxon>
        <taxon>Anaeramoebidae</taxon>
        <taxon>Anaeramoeba</taxon>
    </lineage>
</organism>
<gene>
    <name evidence="1" type="ORF">M0812_07878</name>
</gene>
<dbReference type="AlphaFoldDB" id="A0AAV8A2U6"/>
<evidence type="ECO:0000313" key="2">
    <source>
        <dbReference type="Proteomes" id="UP001146793"/>
    </source>
</evidence>
<name>A0AAV8A2U6_9EUKA</name>
<evidence type="ECO:0000313" key="1">
    <source>
        <dbReference type="EMBL" id="KAJ3446883.1"/>
    </source>
</evidence>
<protein>
    <submittedName>
        <fullName evidence="1">Uncharacterized protein</fullName>
    </submittedName>
</protein>
<dbReference type="EMBL" id="JANTQA010000018">
    <property type="protein sequence ID" value="KAJ3446883.1"/>
    <property type="molecule type" value="Genomic_DNA"/>
</dbReference>
<dbReference type="Proteomes" id="UP001146793">
    <property type="component" value="Unassembled WGS sequence"/>
</dbReference>
<reference evidence="1" key="1">
    <citation type="submission" date="2022-08" db="EMBL/GenBank/DDBJ databases">
        <title>Novel sulphate-reducing endosymbionts in the free-living metamonad Anaeramoeba.</title>
        <authorList>
            <person name="Jerlstrom-Hultqvist J."/>
            <person name="Cepicka I."/>
            <person name="Gallot-Lavallee L."/>
            <person name="Salas-Leiva D."/>
            <person name="Curtis B.A."/>
            <person name="Zahonova K."/>
            <person name="Pipaliya S."/>
            <person name="Dacks J."/>
            <person name="Roger A.J."/>
        </authorList>
    </citation>
    <scope>NUCLEOTIDE SEQUENCE</scope>
    <source>
        <strain evidence="1">Busselton2</strain>
    </source>
</reference>
<sequence>MLLSHLSQIFIRPYGMSYSNYDSSDDHEEYEEYLDETCQGCLHPIGDCCCNADSDENEDWGSYNDYQDN</sequence>